<dbReference type="STRING" id="695939.SAMN00790413_03871"/>
<organism evidence="1 2">
    <name type="scientific">Deinococcus hopiensis KR-140</name>
    <dbReference type="NCBI Taxonomy" id="695939"/>
    <lineage>
        <taxon>Bacteria</taxon>
        <taxon>Thermotogati</taxon>
        <taxon>Deinococcota</taxon>
        <taxon>Deinococci</taxon>
        <taxon>Deinococcales</taxon>
        <taxon>Deinococcaceae</taxon>
        <taxon>Deinococcus</taxon>
    </lineage>
</organism>
<keyword evidence="2" id="KW-1185">Reference proteome</keyword>
<dbReference type="Pfam" id="PF01663">
    <property type="entry name" value="Phosphodiest"/>
    <property type="match status" value="1"/>
</dbReference>
<dbReference type="AlphaFoldDB" id="A0A1W1U9F2"/>
<reference evidence="1 2" key="1">
    <citation type="submission" date="2017-04" db="EMBL/GenBank/DDBJ databases">
        <authorList>
            <person name="Afonso C.L."/>
            <person name="Miller P.J."/>
            <person name="Scott M.A."/>
            <person name="Spackman E."/>
            <person name="Goraichik I."/>
            <person name="Dimitrov K.M."/>
            <person name="Suarez D.L."/>
            <person name="Swayne D.E."/>
        </authorList>
    </citation>
    <scope>NUCLEOTIDE SEQUENCE [LARGE SCALE GENOMIC DNA]</scope>
    <source>
        <strain evidence="1 2">KR-140</strain>
    </source>
</reference>
<dbReference type="PANTHER" id="PTHR10151">
    <property type="entry name" value="ECTONUCLEOTIDE PYROPHOSPHATASE/PHOSPHODIESTERASE"/>
    <property type="match status" value="1"/>
</dbReference>
<protein>
    <submittedName>
        <fullName evidence="1">Predicted pyrophosphatase or phosphodiesterase, AlkP superfamily</fullName>
    </submittedName>
</protein>
<proteinExistence type="predicted"/>
<dbReference type="GO" id="GO:0016787">
    <property type="term" value="F:hydrolase activity"/>
    <property type="evidence" value="ECO:0007669"/>
    <property type="project" value="UniProtKB-ARBA"/>
</dbReference>
<evidence type="ECO:0000313" key="1">
    <source>
        <dbReference type="EMBL" id="SMB77707.1"/>
    </source>
</evidence>
<dbReference type="Gene3D" id="3.40.720.10">
    <property type="entry name" value="Alkaline Phosphatase, subunit A"/>
    <property type="match status" value="1"/>
</dbReference>
<dbReference type="InterPro" id="IPR023116">
    <property type="entry name" value="Phosphonoacetate_hydro_insert"/>
</dbReference>
<evidence type="ECO:0000313" key="2">
    <source>
        <dbReference type="Proteomes" id="UP000192582"/>
    </source>
</evidence>
<name>A0A1W1U9F2_9DEIO</name>
<dbReference type="SUPFAM" id="SSF53649">
    <property type="entry name" value="Alkaline phosphatase-like"/>
    <property type="match status" value="1"/>
</dbReference>
<dbReference type="Gene3D" id="3.30.1360.110">
    <property type="entry name" value="Domain 2, Phosphonoacetate Hydrolase"/>
    <property type="match status" value="1"/>
</dbReference>
<sequence>MKRTVVLNVVGLTSDLIGEHTPHLLKWMQGRHLTVLRPVFPAVTCSVQATYLTGRTPAEHGIVGNGWFDRQDGEIKFWKQSNRLVTGEKLWDVLRSVHPEATVANVCWWYNMHTDVNYAVTPRPMYKADGRKIPDMATKPATLRDELRKELGEFPLFQYWGPTASLKSSAWIVRCAMHLERHHRPDLSLVYVPHLDYPLQKLGAQFPAIAQDVRAVDSLLGELLAFYEERGVETVVLSEYGIVDVHRPVHLNRVLRQAGLVTVRDEGGQEHLDTWNSQAFAVCDHQVAHVYLQDISYLQHVQSLLEAVPGVQHVLTPEQQRVWGVDHERAGDLVVVAEQDSWFTYYYWLDDGKAPDFARTVDIHRKPGYDPAELFFAPGGKTRAGLRLLQRKLGFRALLDVVGLDATVVKGSHGVASEDRQPVYISSIQRASSGDATDVFHWLLNTVLEDRAPELQVNHR</sequence>
<dbReference type="InterPro" id="IPR017850">
    <property type="entry name" value="Alkaline_phosphatase_core_sf"/>
</dbReference>
<dbReference type="RefSeq" id="WP_084044934.1">
    <property type="nucleotide sequence ID" value="NZ_FWWU01000001.1"/>
</dbReference>
<dbReference type="Proteomes" id="UP000192582">
    <property type="component" value="Unassembled WGS sequence"/>
</dbReference>
<dbReference type="PANTHER" id="PTHR10151:SF120">
    <property type="entry name" value="BIS(5'-ADENOSYL)-TRIPHOSPHATASE"/>
    <property type="match status" value="1"/>
</dbReference>
<dbReference type="EMBL" id="FWWU01000001">
    <property type="protein sequence ID" value="SMB77707.1"/>
    <property type="molecule type" value="Genomic_DNA"/>
</dbReference>
<accession>A0A1W1U9F2</accession>
<gene>
    <name evidence="1" type="ORF">SAMN00790413_03871</name>
</gene>
<dbReference type="InterPro" id="IPR002591">
    <property type="entry name" value="Phosphodiest/P_Trfase"/>
</dbReference>
<dbReference type="OrthoDB" id="8580666at2"/>